<dbReference type="AlphaFoldDB" id="A0A841JG87"/>
<dbReference type="PROSITE" id="PS50943">
    <property type="entry name" value="HTH_CROC1"/>
    <property type="match status" value="1"/>
</dbReference>
<reference evidence="2 3" key="1">
    <citation type="submission" date="2020-08" db="EMBL/GenBank/DDBJ databases">
        <title>Genomic Encyclopedia of Type Strains, Phase IV (KMG-V): Genome sequencing to study the core and pangenomes of soil and plant-associated prokaryotes.</title>
        <authorList>
            <person name="Whitman W."/>
        </authorList>
    </citation>
    <scope>NUCLEOTIDE SEQUENCE [LARGE SCALE GENOMIC DNA]</scope>
    <source>
        <strain evidence="2 3">MP601</strain>
    </source>
</reference>
<comment type="caution">
    <text evidence="2">The sequence shown here is derived from an EMBL/GenBank/DDBJ whole genome shotgun (WGS) entry which is preliminary data.</text>
</comment>
<dbReference type="InterPro" id="IPR001387">
    <property type="entry name" value="Cro/C1-type_HTH"/>
</dbReference>
<sequence>MQKKANTVGEFVKEIAESQNLKPSDLGARINTSKQNISDIYKRNTIDSELLLTLSKALNYNLFSYYDDKEPIVGFRNAETREWQVKIDNLTYALSLKKDLLNEKEKLIIAQEKLIAELEKKSKP</sequence>
<accession>A0A841JG87</accession>
<dbReference type="SUPFAM" id="SSF47413">
    <property type="entry name" value="lambda repressor-like DNA-binding domains"/>
    <property type="match status" value="1"/>
</dbReference>
<name>A0A841JG87_9SPHI</name>
<dbReference type="EMBL" id="JACHCA010000006">
    <property type="protein sequence ID" value="MBB6128616.1"/>
    <property type="molecule type" value="Genomic_DNA"/>
</dbReference>
<dbReference type="InterPro" id="IPR010982">
    <property type="entry name" value="Lambda_DNA-bd_dom_sf"/>
</dbReference>
<feature type="domain" description="HTH cro/C1-type" evidence="1">
    <location>
        <begin position="12"/>
        <end position="66"/>
    </location>
</feature>
<dbReference type="Gene3D" id="1.10.260.40">
    <property type="entry name" value="lambda repressor-like DNA-binding domains"/>
    <property type="match status" value="1"/>
</dbReference>
<dbReference type="Proteomes" id="UP000548326">
    <property type="component" value="Unassembled WGS sequence"/>
</dbReference>
<evidence type="ECO:0000259" key="1">
    <source>
        <dbReference type="PROSITE" id="PS50943"/>
    </source>
</evidence>
<organism evidence="2 3">
    <name type="scientific">Mucilaginibacter lappiensis</name>
    <dbReference type="NCBI Taxonomy" id="354630"/>
    <lineage>
        <taxon>Bacteria</taxon>
        <taxon>Pseudomonadati</taxon>
        <taxon>Bacteroidota</taxon>
        <taxon>Sphingobacteriia</taxon>
        <taxon>Sphingobacteriales</taxon>
        <taxon>Sphingobacteriaceae</taxon>
        <taxon>Mucilaginibacter</taxon>
    </lineage>
</organism>
<evidence type="ECO:0000313" key="3">
    <source>
        <dbReference type="Proteomes" id="UP000548326"/>
    </source>
</evidence>
<dbReference type="GO" id="GO:0003677">
    <property type="term" value="F:DNA binding"/>
    <property type="evidence" value="ECO:0007669"/>
    <property type="project" value="InterPro"/>
</dbReference>
<gene>
    <name evidence="2" type="ORF">HDF22_002737</name>
</gene>
<proteinExistence type="predicted"/>
<dbReference type="RefSeq" id="WP_183588021.1">
    <property type="nucleotide sequence ID" value="NZ_JACHCA010000006.1"/>
</dbReference>
<evidence type="ECO:0000313" key="2">
    <source>
        <dbReference type="EMBL" id="MBB6128616.1"/>
    </source>
</evidence>
<protein>
    <submittedName>
        <fullName evidence="2">Transcriptional regulator with XRE-family HTH domain</fullName>
    </submittedName>
</protein>